<evidence type="ECO:0000313" key="1">
    <source>
        <dbReference type="EMBL" id="KAK6633125.1"/>
    </source>
</evidence>
<gene>
    <name evidence="1" type="ORF">RUM43_012869</name>
</gene>
<organism evidence="1 2">
    <name type="scientific">Polyplax serrata</name>
    <name type="common">Common mouse louse</name>
    <dbReference type="NCBI Taxonomy" id="468196"/>
    <lineage>
        <taxon>Eukaryota</taxon>
        <taxon>Metazoa</taxon>
        <taxon>Ecdysozoa</taxon>
        <taxon>Arthropoda</taxon>
        <taxon>Hexapoda</taxon>
        <taxon>Insecta</taxon>
        <taxon>Pterygota</taxon>
        <taxon>Neoptera</taxon>
        <taxon>Paraneoptera</taxon>
        <taxon>Psocodea</taxon>
        <taxon>Troctomorpha</taxon>
        <taxon>Phthiraptera</taxon>
        <taxon>Anoplura</taxon>
        <taxon>Polyplacidae</taxon>
        <taxon>Polyplax</taxon>
    </lineage>
</organism>
<dbReference type="Proteomes" id="UP001372834">
    <property type="component" value="Unassembled WGS sequence"/>
</dbReference>
<feature type="non-terminal residue" evidence="1">
    <location>
        <position position="1"/>
    </location>
</feature>
<proteinExistence type="predicted"/>
<dbReference type="AlphaFoldDB" id="A0AAN8PIE6"/>
<reference evidence="1 2" key="1">
    <citation type="submission" date="2023-10" db="EMBL/GenBank/DDBJ databases">
        <title>Genomes of two closely related lineages of the louse Polyplax serrata with different host specificities.</title>
        <authorList>
            <person name="Martinu J."/>
            <person name="Tarabai H."/>
            <person name="Stefka J."/>
            <person name="Hypsa V."/>
        </authorList>
    </citation>
    <scope>NUCLEOTIDE SEQUENCE [LARGE SCALE GENOMIC DNA]</scope>
    <source>
        <strain evidence="1">HR10_N</strain>
    </source>
</reference>
<protein>
    <submittedName>
        <fullName evidence="1">Uncharacterized protein</fullName>
    </submittedName>
</protein>
<accession>A0AAN8PIE6</accession>
<name>A0AAN8PIE6_POLSC</name>
<feature type="non-terminal residue" evidence="1">
    <location>
        <position position="67"/>
    </location>
</feature>
<comment type="caution">
    <text evidence="1">The sequence shown here is derived from an EMBL/GenBank/DDBJ whole genome shotgun (WGS) entry which is preliminary data.</text>
</comment>
<evidence type="ECO:0000313" key="2">
    <source>
        <dbReference type="Proteomes" id="UP001372834"/>
    </source>
</evidence>
<sequence length="67" mass="7676">PYKFPRAISFLSIPSLLTPQSRHYVDGNRSANASGHMPWITTALTLRDPEIMDTFGWFDYHIVLPLD</sequence>
<dbReference type="EMBL" id="JAWJWE010000006">
    <property type="protein sequence ID" value="KAK6633125.1"/>
    <property type="molecule type" value="Genomic_DNA"/>
</dbReference>